<reference evidence="3 4" key="1">
    <citation type="journal article" date="2021" name="Commun. Biol.">
        <title>The genome of Shorea leprosula (Dipterocarpaceae) highlights the ecological relevance of drought in aseasonal tropical rainforests.</title>
        <authorList>
            <person name="Ng K.K.S."/>
            <person name="Kobayashi M.J."/>
            <person name="Fawcett J.A."/>
            <person name="Hatakeyama M."/>
            <person name="Paape T."/>
            <person name="Ng C.H."/>
            <person name="Ang C.C."/>
            <person name="Tnah L.H."/>
            <person name="Lee C.T."/>
            <person name="Nishiyama T."/>
            <person name="Sese J."/>
            <person name="O'Brien M.J."/>
            <person name="Copetti D."/>
            <person name="Mohd Noor M.I."/>
            <person name="Ong R.C."/>
            <person name="Putra M."/>
            <person name="Sireger I.Z."/>
            <person name="Indrioko S."/>
            <person name="Kosugi Y."/>
            <person name="Izuno A."/>
            <person name="Isagi Y."/>
            <person name="Lee S.L."/>
            <person name="Shimizu K.K."/>
        </authorList>
    </citation>
    <scope>NUCLEOTIDE SEQUENCE [LARGE SCALE GENOMIC DNA]</scope>
    <source>
        <strain evidence="3">214</strain>
    </source>
</reference>
<dbReference type="AlphaFoldDB" id="A0AAV5IK77"/>
<feature type="region of interest" description="Disordered" evidence="2">
    <location>
        <begin position="345"/>
        <end position="366"/>
    </location>
</feature>
<gene>
    <name evidence="3" type="ORF">SLEP1_g12339</name>
</gene>
<evidence type="ECO:0000256" key="1">
    <source>
        <dbReference type="SAM" id="Coils"/>
    </source>
</evidence>
<comment type="caution">
    <text evidence="3">The sequence shown here is derived from an EMBL/GenBank/DDBJ whole genome shotgun (WGS) entry which is preliminary data.</text>
</comment>
<organism evidence="3 4">
    <name type="scientific">Rubroshorea leprosula</name>
    <dbReference type="NCBI Taxonomy" id="152421"/>
    <lineage>
        <taxon>Eukaryota</taxon>
        <taxon>Viridiplantae</taxon>
        <taxon>Streptophyta</taxon>
        <taxon>Embryophyta</taxon>
        <taxon>Tracheophyta</taxon>
        <taxon>Spermatophyta</taxon>
        <taxon>Magnoliopsida</taxon>
        <taxon>eudicotyledons</taxon>
        <taxon>Gunneridae</taxon>
        <taxon>Pentapetalae</taxon>
        <taxon>rosids</taxon>
        <taxon>malvids</taxon>
        <taxon>Malvales</taxon>
        <taxon>Dipterocarpaceae</taxon>
        <taxon>Rubroshorea</taxon>
    </lineage>
</organism>
<feature type="coiled-coil region" evidence="1">
    <location>
        <begin position="231"/>
        <end position="265"/>
    </location>
</feature>
<name>A0AAV5IK77_9ROSI</name>
<dbReference type="EMBL" id="BPVZ01000014">
    <property type="protein sequence ID" value="GKU99492.1"/>
    <property type="molecule type" value="Genomic_DNA"/>
</dbReference>
<accession>A0AAV5IK77</accession>
<evidence type="ECO:0000313" key="3">
    <source>
        <dbReference type="EMBL" id="GKU99492.1"/>
    </source>
</evidence>
<evidence type="ECO:0000313" key="4">
    <source>
        <dbReference type="Proteomes" id="UP001054252"/>
    </source>
</evidence>
<keyword evidence="1" id="KW-0175">Coiled coil</keyword>
<evidence type="ECO:0000256" key="2">
    <source>
        <dbReference type="SAM" id="MobiDB-lite"/>
    </source>
</evidence>
<dbReference type="Proteomes" id="UP001054252">
    <property type="component" value="Unassembled WGS sequence"/>
</dbReference>
<protein>
    <submittedName>
        <fullName evidence="3">Uncharacterized protein</fullName>
    </submittedName>
</protein>
<keyword evidence="4" id="KW-1185">Reference proteome</keyword>
<feature type="compositionally biased region" description="Polar residues" evidence="2">
    <location>
        <begin position="351"/>
        <end position="366"/>
    </location>
</feature>
<proteinExistence type="predicted"/>
<sequence>MGCYTLPIIQAQIPHSGATSGIAKGVRFGLTQLITNAVWLVGRSGKEKGWFYFPPRVAEGGSRNLFTSGPFSIKGWKDKFFFVDETKWGRRDGEVEELNRWKGKKANPIKYQLREGERTKWKDWRGVGKRSDGNFNYVLLCKRNQLIEVGDLALREVGIVTHRKGKSFVPFLRQKSSFFNSGKTIAKRFIDSTFLEVDLQKANEELNTIGGASVIRHALEVKAWDCILEELAIAKKAAELEEKKRKKCEEKLATRENKLADMKKKVVLAIHNAKVKAQNSEVDVTNITFGSKEARVKENGDNKAAEFRPEITLKLERDEARKTILPLKLEFEFVAVDEKEAEVPKDAEVVDNTQNEEVDQQHQVIN</sequence>